<keyword evidence="1" id="KW-0472">Membrane</keyword>
<dbReference type="InterPro" id="IPR050545">
    <property type="entry name" value="Mycobact_MmpL"/>
</dbReference>
<feature type="transmembrane region" description="Helical" evidence="1">
    <location>
        <begin position="762"/>
        <end position="781"/>
    </location>
</feature>
<dbReference type="Gene3D" id="1.20.1640.10">
    <property type="entry name" value="Multidrug efflux transporter AcrB transmembrane domain"/>
    <property type="match status" value="2"/>
</dbReference>
<dbReference type="EMBL" id="JAJNCT010000020">
    <property type="protein sequence ID" value="MCD2166366.1"/>
    <property type="molecule type" value="Genomic_DNA"/>
</dbReference>
<feature type="transmembrane region" description="Helical" evidence="1">
    <location>
        <begin position="440"/>
        <end position="461"/>
    </location>
</feature>
<dbReference type="RefSeq" id="WP_230776410.1">
    <property type="nucleotide sequence ID" value="NZ_JAJNCT010000020.1"/>
</dbReference>
<dbReference type="PANTHER" id="PTHR33406:SF13">
    <property type="entry name" value="MEMBRANE PROTEIN YDFJ"/>
    <property type="match status" value="1"/>
</dbReference>
<keyword evidence="3" id="KW-1185">Reference proteome</keyword>
<keyword evidence="1" id="KW-0812">Transmembrane</keyword>
<accession>A0AAW4XZ01</accession>
<feature type="transmembrane region" description="Helical" evidence="1">
    <location>
        <begin position="323"/>
        <end position="345"/>
    </location>
</feature>
<feature type="transmembrane region" description="Helical" evidence="1">
    <location>
        <begin position="296"/>
        <end position="318"/>
    </location>
</feature>
<dbReference type="AlphaFoldDB" id="A0AAW4XZ01"/>
<feature type="transmembrane region" description="Helical" evidence="1">
    <location>
        <begin position="365"/>
        <end position="385"/>
    </location>
</feature>
<proteinExistence type="predicted"/>
<feature type="transmembrane region" description="Helical" evidence="1">
    <location>
        <begin position="658"/>
        <end position="675"/>
    </location>
</feature>
<dbReference type="SUPFAM" id="SSF82866">
    <property type="entry name" value="Multidrug efflux transporter AcrB transmembrane domain"/>
    <property type="match status" value="2"/>
</dbReference>
<gene>
    <name evidence="2" type="ORF">LPW39_14680</name>
</gene>
<evidence type="ECO:0000256" key="1">
    <source>
        <dbReference type="SAM" id="Phobius"/>
    </source>
</evidence>
<dbReference type="Proteomes" id="UP001199260">
    <property type="component" value="Unassembled WGS sequence"/>
</dbReference>
<protein>
    <submittedName>
        <fullName evidence="2">MMPL family transporter</fullName>
    </submittedName>
</protein>
<dbReference type="PANTHER" id="PTHR33406">
    <property type="entry name" value="MEMBRANE PROTEIN MJ1562-RELATED"/>
    <property type="match status" value="1"/>
</dbReference>
<name>A0AAW4XZ01_9BURK</name>
<keyword evidence="1" id="KW-1133">Transmembrane helix</keyword>
<feature type="transmembrane region" description="Helical" evidence="1">
    <location>
        <begin position="681"/>
        <end position="698"/>
    </location>
</feature>
<comment type="caution">
    <text evidence="2">The sequence shown here is derived from an EMBL/GenBank/DDBJ whole genome shotgun (WGS) entry which is preliminary data.</text>
</comment>
<evidence type="ECO:0000313" key="3">
    <source>
        <dbReference type="Proteomes" id="UP001199260"/>
    </source>
</evidence>
<feature type="transmembrane region" description="Helical" evidence="1">
    <location>
        <begin position="20"/>
        <end position="38"/>
    </location>
</feature>
<evidence type="ECO:0000313" key="2">
    <source>
        <dbReference type="EMBL" id="MCD2166366.1"/>
    </source>
</evidence>
<feature type="transmembrane region" description="Helical" evidence="1">
    <location>
        <begin position="735"/>
        <end position="755"/>
    </location>
</feature>
<feature type="transmembrane region" description="Helical" evidence="1">
    <location>
        <begin position="273"/>
        <end position="290"/>
    </location>
</feature>
<organism evidence="2 3">
    <name type="scientific">Comamonas koreensis</name>
    <dbReference type="NCBI Taxonomy" id="160825"/>
    <lineage>
        <taxon>Bacteria</taxon>
        <taxon>Pseudomonadati</taxon>
        <taxon>Pseudomonadota</taxon>
        <taxon>Betaproteobacteria</taxon>
        <taxon>Burkholderiales</taxon>
        <taxon>Comamonadaceae</taxon>
        <taxon>Comamonas</taxon>
    </lineage>
</organism>
<dbReference type="GO" id="GO:0005886">
    <property type="term" value="C:plasma membrane"/>
    <property type="evidence" value="ECO:0007669"/>
    <property type="project" value="TreeGrafter"/>
</dbReference>
<sequence length="794" mass="86127">MTATSQTAAHSGHQERPAGLLWRAAALLWLLLVLAVGAHQWHFWKQGRIDTDVLALLPINERAPDVAQATQQLAEQLQRQVVVLLGTGQWDHTRAAAQTFRAALAAQMDARLTEETMAQHVSLQSALDFYQPWHTALLTPAQRADLRAASDEALVQRALQDLYQPATQARLTGWVNDPLGLWTQWWSARAAQSQARPRDAELWVAAQGKQWVVLQYTLEGSAFSLSGEPVIGSAMDDALAQVRRHAPDAQMIMAGVPLHAEAAAVQANGEIHVIGWGSLAGVLLLAWIAFRSLRPVLLVGLSLLIGCAVALSVTDLVFGKVHLLTLVFGASLVGVAEDYGIHYFASRQGTPGRAPHALMRGLLPALWLALGTSAIAYVALGMAAFPGLRQMALFSVVGLAAAMLTVVCWFPWLDRGQVAGNAAAQWIGRTMWWWPRWRSALPWSLALCALALLWITQGHLLQLRDDVRQLQNSSPQLLQQQIQVSQMLGLPSPAQFYLVKAASPEALLQQEEALKERLDALVAQQHIAGYSAVSDWVPSQQMQQRNAQLVQHANQVVLSGVNAQLGEAFEAAAAGSPQEPLTLQAWLAQPISAAARPLWLGEHDGAYRSMVMLRGVRGQAALPALEAAAQGLAAVTWVDKPAEITELLQRYRISMTELLVVGHLLVLAALCLRFGRSAWRAWLPTVLASLAVVITMALMGEPWQLFNVLALMLLLGVGIDYGIYLQEHENDPQAWLAVVIGAASTWLSFGLLGLSQTPALRAFGVTLMLGLPMVLLLAPLFRAEAAPLPAAEKG</sequence>
<reference evidence="2 3" key="1">
    <citation type="submission" date="2021-11" db="EMBL/GenBank/DDBJ databases">
        <title>Genome sequence.</title>
        <authorList>
            <person name="Sun Q."/>
        </authorList>
    </citation>
    <scope>NUCLEOTIDE SEQUENCE [LARGE SCALE GENOMIC DNA]</scope>
    <source>
        <strain evidence="2 3">KCTC 12005</strain>
    </source>
</reference>
<feature type="transmembrane region" description="Helical" evidence="1">
    <location>
        <begin position="705"/>
        <end position="723"/>
    </location>
</feature>
<feature type="transmembrane region" description="Helical" evidence="1">
    <location>
        <begin position="392"/>
        <end position="412"/>
    </location>
</feature>